<dbReference type="EMBL" id="FP565575">
    <property type="protein sequence ID" value="CBE68528.1"/>
    <property type="molecule type" value="Genomic_DNA"/>
</dbReference>
<dbReference type="GO" id="GO:0032259">
    <property type="term" value="P:methylation"/>
    <property type="evidence" value="ECO:0007669"/>
    <property type="project" value="UniProtKB-KW"/>
</dbReference>
<evidence type="ECO:0000256" key="2">
    <source>
        <dbReference type="ARBA" id="ARBA00022679"/>
    </source>
</evidence>
<dbReference type="KEGG" id="mox:DAMO_1468"/>
<dbReference type="InterPro" id="IPR029063">
    <property type="entry name" value="SAM-dependent_MTases_sf"/>
</dbReference>
<dbReference type="Pfam" id="PF13649">
    <property type="entry name" value="Methyltransf_25"/>
    <property type="match status" value="1"/>
</dbReference>
<evidence type="ECO:0000256" key="1">
    <source>
        <dbReference type="ARBA" id="ARBA00022603"/>
    </source>
</evidence>
<name>D5MFJ7_METO1</name>
<evidence type="ECO:0000256" key="3">
    <source>
        <dbReference type="ARBA" id="ARBA00022691"/>
    </source>
</evidence>
<keyword evidence="2 5" id="KW-0808">Transferase</keyword>
<reference evidence="5 6" key="1">
    <citation type="journal article" date="2010" name="Nature">
        <title>Nitrite-driven anaerobic methane oxidation by oxygenic bacteria.</title>
        <authorList>
            <person name="Ettwig K.F."/>
            <person name="Butler M.K."/>
            <person name="Le Paslier D."/>
            <person name="Pelletier E."/>
            <person name="Mangenot S."/>
            <person name="Kuypers M.M.M."/>
            <person name="Schreiber F."/>
            <person name="Dutilh B.E."/>
            <person name="Zedelius J."/>
            <person name="de Beer D."/>
            <person name="Gloerich J."/>
            <person name="Wessels H.J.C.T."/>
            <person name="van Allen T."/>
            <person name="Luesken F."/>
            <person name="Wu M."/>
            <person name="van de Pas-Schoonen K.T."/>
            <person name="Op den Camp H.J.M."/>
            <person name="Janssen-Megens E.M."/>
            <person name="Francoijs K-J."/>
            <person name="Stunnenberg H."/>
            <person name="Weissenbach J."/>
            <person name="Jetten M.S.M."/>
            <person name="Strous M."/>
        </authorList>
    </citation>
    <scope>NUCLEOTIDE SEQUENCE [LARGE SCALE GENOMIC DNA]</scope>
</reference>
<accession>D5MFJ7</accession>
<evidence type="ECO:0000313" key="6">
    <source>
        <dbReference type="Proteomes" id="UP000006898"/>
    </source>
</evidence>
<dbReference type="Proteomes" id="UP000006898">
    <property type="component" value="Chromosome"/>
</dbReference>
<dbReference type="HOGENOM" id="CLU_1183269_0_0_0"/>
<dbReference type="PANTHER" id="PTHR43464:SF19">
    <property type="entry name" value="UBIQUINONE BIOSYNTHESIS O-METHYLTRANSFERASE, MITOCHONDRIAL"/>
    <property type="match status" value="1"/>
</dbReference>
<dbReference type="AlphaFoldDB" id="D5MFJ7"/>
<protein>
    <submittedName>
        <fullName evidence="5">Putative SAM dependent methyltransferase</fullName>
    </submittedName>
</protein>
<dbReference type="STRING" id="671143.DAMO_1468"/>
<dbReference type="CDD" id="cd02440">
    <property type="entry name" value="AdoMet_MTases"/>
    <property type="match status" value="1"/>
</dbReference>
<dbReference type="PANTHER" id="PTHR43464">
    <property type="entry name" value="METHYLTRANSFERASE"/>
    <property type="match status" value="1"/>
</dbReference>
<gene>
    <name evidence="5" type="ORF">DAMO_1468</name>
</gene>
<dbReference type="GO" id="GO:0008168">
    <property type="term" value="F:methyltransferase activity"/>
    <property type="evidence" value="ECO:0007669"/>
    <property type="project" value="UniProtKB-KW"/>
</dbReference>
<dbReference type="SUPFAM" id="SSF53335">
    <property type="entry name" value="S-adenosyl-L-methionine-dependent methyltransferases"/>
    <property type="match status" value="1"/>
</dbReference>
<sequence length="234" mass="27000">MRSVPARSDLYTRQRGFFAQVYESGSPTPWPSTEPTPAVGRLAHLLKRDKGGGRVLDLGCGEGRHTLLFAKAGLFTVGLDYLAAPLKTLAQRAQTKRLTPRIRLLLGDALMPPLKPGSFDALVDSGVFHHLKKADWPIYFDRVLGLVKPGGYFHLTVFSTRFKHYPGERRTRNWYVHRHHYDRFFVKRDFAEIFHRWCEILAIEEEREGLNGFFHVLMRTHPSAIRRTDHRYSC</sequence>
<dbReference type="Gene3D" id="3.40.50.150">
    <property type="entry name" value="Vaccinia Virus protein VP39"/>
    <property type="match status" value="1"/>
</dbReference>
<dbReference type="eggNOG" id="COG2226">
    <property type="taxonomic scope" value="Bacteria"/>
</dbReference>
<dbReference type="InterPro" id="IPR041698">
    <property type="entry name" value="Methyltransf_25"/>
</dbReference>
<evidence type="ECO:0000259" key="4">
    <source>
        <dbReference type="Pfam" id="PF13649"/>
    </source>
</evidence>
<proteinExistence type="predicted"/>
<evidence type="ECO:0000313" key="5">
    <source>
        <dbReference type="EMBL" id="CBE68528.1"/>
    </source>
</evidence>
<keyword evidence="3" id="KW-0949">S-adenosyl-L-methionine</keyword>
<organism evidence="5 6">
    <name type="scientific">Methylomirabilis oxygeniifera</name>
    <dbReference type="NCBI Taxonomy" id="671143"/>
    <lineage>
        <taxon>Bacteria</taxon>
        <taxon>Candidatus Methylomirabilota</taxon>
        <taxon>Candidatus Methylomirabilia</taxon>
        <taxon>Candidatus Methylomirabilales</taxon>
        <taxon>Candidatus Methylomirabilaceae</taxon>
        <taxon>Candidatus Methylomirabilis</taxon>
    </lineage>
</organism>
<feature type="domain" description="Methyltransferase" evidence="4">
    <location>
        <begin position="55"/>
        <end position="151"/>
    </location>
</feature>
<keyword evidence="1 5" id="KW-0489">Methyltransferase</keyword>